<evidence type="ECO:0000313" key="4">
    <source>
        <dbReference type="EMBL" id="EGD79825.1"/>
    </source>
</evidence>
<dbReference type="AlphaFoldDB" id="F2UPZ5"/>
<sequence length="416" mass="43320">MSGVVCLSAIVACGGVGVLVQGEAQQQQQQGQQQQGQSGKASIVSDEYKNLHITSLNNTFINTRQQSPIDGGNGTTTTTTNTSSSGSVFVNGQNLGRMFERFADLEAKVEQLQQELAHVRSLLPATNTSTTTAAAATTTQPPSTTTGGNFPSLDCTKANTIPDIVTEAQDVNHCCCEEVSDLEMVHGHLLMDTHADPGVELSELTSVLGKLEVEGVGLQTLLFASLHTVGGMVVLLQNVALTTFYAPALFHAGGVVISNNHQLSTVVTSKLSVVDGPLTISNNPTLSAVSVMSLASVTGDLTLRELAVSSLDFSTLSAVGGKMDISDNQYLSQLVLGDNVNGLSINIHGGIDIYGNPDLSQISFAAELNTLAPIVINHSGEETLQVSCTAPINAPGDCLILTGPIALDNNCPSQCS</sequence>
<dbReference type="KEGG" id="sre:PTSG_10808"/>
<dbReference type="EMBL" id="GL832988">
    <property type="protein sequence ID" value="EGD79825.1"/>
    <property type="molecule type" value="Genomic_DNA"/>
</dbReference>
<keyword evidence="5" id="KW-1185">Reference proteome</keyword>
<feature type="coiled-coil region" evidence="1">
    <location>
        <begin position="95"/>
        <end position="122"/>
    </location>
</feature>
<dbReference type="SUPFAM" id="SSF52058">
    <property type="entry name" value="L domain-like"/>
    <property type="match status" value="2"/>
</dbReference>
<accession>F2UPZ5</accession>
<dbReference type="RefSeq" id="XP_004988773.1">
    <property type="nucleotide sequence ID" value="XM_004988716.1"/>
</dbReference>
<proteinExistence type="predicted"/>
<evidence type="ECO:0008006" key="6">
    <source>
        <dbReference type="Google" id="ProtNLM"/>
    </source>
</evidence>
<dbReference type="GeneID" id="16069312"/>
<name>F2UPZ5_SALR5</name>
<dbReference type="OrthoDB" id="536881at2759"/>
<feature type="region of interest" description="Disordered" evidence="2">
    <location>
        <begin position="62"/>
        <end position="89"/>
    </location>
</feature>
<keyword evidence="1" id="KW-0175">Coiled coil</keyword>
<evidence type="ECO:0000256" key="3">
    <source>
        <dbReference type="SAM" id="SignalP"/>
    </source>
</evidence>
<gene>
    <name evidence="4" type="ORF">PTSG_10808</name>
</gene>
<reference evidence="4" key="1">
    <citation type="submission" date="2009-08" db="EMBL/GenBank/DDBJ databases">
        <title>Annotation of Salpingoeca rosetta.</title>
        <authorList>
            <consortium name="The Broad Institute Genome Sequencing Platform"/>
            <person name="Russ C."/>
            <person name="Cuomo C."/>
            <person name="Burger G."/>
            <person name="Gray M.W."/>
            <person name="Holland P.W.H."/>
            <person name="King N."/>
            <person name="Lang F.B.F."/>
            <person name="Roger A.J."/>
            <person name="Ruiz-Trillo I."/>
            <person name="Young S.K."/>
            <person name="Zeng Q."/>
            <person name="Gargeya S."/>
            <person name="Alvarado L."/>
            <person name="Berlin A."/>
            <person name="Chapman S.B."/>
            <person name="Chen Z."/>
            <person name="Freedman E."/>
            <person name="Gellesch M."/>
            <person name="Goldberg J."/>
            <person name="Griggs A."/>
            <person name="Gujja S."/>
            <person name="Heilman E."/>
            <person name="Heiman D."/>
            <person name="Howarth C."/>
            <person name="Mehta T."/>
            <person name="Neiman D."/>
            <person name="Pearson M."/>
            <person name="Roberts A."/>
            <person name="Saif S."/>
            <person name="Shea T."/>
            <person name="Shenoy N."/>
            <person name="Sisk P."/>
            <person name="Stolte C."/>
            <person name="Sykes S."/>
            <person name="White J."/>
            <person name="Yandava C."/>
            <person name="Haas B."/>
            <person name="Nusbaum C."/>
            <person name="Birren B."/>
        </authorList>
    </citation>
    <scope>NUCLEOTIDE SEQUENCE [LARGE SCALE GENOMIC DNA]</scope>
    <source>
        <strain evidence="4">ATCC 50818</strain>
    </source>
</reference>
<feature type="chain" id="PRO_5003290881" description="Receptor L-domain domain-containing protein" evidence="3">
    <location>
        <begin position="23"/>
        <end position="416"/>
    </location>
</feature>
<dbReference type="InParanoid" id="F2UPZ5"/>
<dbReference type="InterPro" id="IPR036941">
    <property type="entry name" value="Rcpt_L-dom_sf"/>
</dbReference>
<organism evidence="5">
    <name type="scientific">Salpingoeca rosetta (strain ATCC 50818 / BSB-021)</name>
    <dbReference type="NCBI Taxonomy" id="946362"/>
    <lineage>
        <taxon>Eukaryota</taxon>
        <taxon>Choanoflagellata</taxon>
        <taxon>Craspedida</taxon>
        <taxon>Salpingoecidae</taxon>
        <taxon>Salpingoeca</taxon>
    </lineage>
</organism>
<dbReference type="Proteomes" id="UP000007799">
    <property type="component" value="Unassembled WGS sequence"/>
</dbReference>
<feature type="compositionally biased region" description="Low complexity" evidence="2">
    <location>
        <begin position="75"/>
        <end position="87"/>
    </location>
</feature>
<dbReference type="Gene3D" id="3.80.20.20">
    <property type="entry name" value="Receptor L-domain"/>
    <property type="match status" value="1"/>
</dbReference>
<keyword evidence="3" id="KW-0732">Signal</keyword>
<evidence type="ECO:0000256" key="2">
    <source>
        <dbReference type="SAM" id="MobiDB-lite"/>
    </source>
</evidence>
<evidence type="ECO:0000256" key="1">
    <source>
        <dbReference type="SAM" id="Coils"/>
    </source>
</evidence>
<protein>
    <recommendedName>
        <fullName evidence="6">Receptor L-domain domain-containing protein</fullName>
    </recommendedName>
</protein>
<feature type="signal peptide" evidence="3">
    <location>
        <begin position="1"/>
        <end position="22"/>
    </location>
</feature>
<evidence type="ECO:0000313" key="5">
    <source>
        <dbReference type="Proteomes" id="UP000007799"/>
    </source>
</evidence>